<keyword evidence="5 7" id="KW-1133">Transmembrane helix</keyword>
<dbReference type="Proteomes" id="UP001139263">
    <property type="component" value="Unassembled WGS sequence"/>
</dbReference>
<reference evidence="10" key="1">
    <citation type="submission" date="2022-03" db="EMBL/GenBank/DDBJ databases">
        <title>Draft Genome Sequence of Firmicute Strain S0AB, a Heterotrophic Iron/Sulfur-Oxidizing Extreme Acidophile.</title>
        <authorList>
            <person name="Vergara E."/>
            <person name="Pakostova E."/>
            <person name="Johnson D.B."/>
            <person name="Holmes D.S."/>
        </authorList>
    </citation>
    <scope>NUCLEOTIDE SEQUENCE</scope>
    <source>
        <strain evidence="10">S0AB</strain>
    </source>
</reference>
<dbReference type="SUPFAM" id="SSF161111">
    <property type="entry name" value="Cation efflux protein transmembrane domain-like"/>
    <property type="match status" value="1"/>
</dbReference>
<dbReference type="Gene3D" id="1.20.1510.10">
    <property type="entry name" value="Cation efflux protein transmembrane domain"/>
    <property type="match status" value="1"/>
</dbReference>
<dbReference type="InterPro" id="IPR058533">
    <property type="entry name" value="Cation_efflux_TM"/>
</dbReference>
<feature type="transmembrane region" description="Helical" evidence="7">
    <location>
        <begin position="24"/>
        <end position="45"/>
    </location>
</feature>
<dbReference type="FunFam" id="1.20.1510.10:FF:000006">
    <property type="entry name" value="Divalent cation efflux transporter"/>
    <property type="match status" value="1"/>
</dbReference>
<evidence type="ECO:0000313" key="10">
    <source>
        <dbReference type="EMBL" id="MCI0182012.1"/>
    </source>
</evidence>
<feature type="transmembrane region" description="Helical" evidence="7">
    <location>
        <begin position="51"/>
        <end position="72"/>
    </location>
</feature>
<dbReference type="PANTHER" id="PTHR43840">
    <property type="entry name" value="MITOCHONDRIAL METAL TRANSPORTER 1-RELATED"/>
    <property type="match status" value="1"/>
</dbReference>
<dbReference type="EMBL" id="JALBUF010000001">
    <property type="protein sequence ID" value="MCI0182012.1"/>
    <property type="molecule type" value="Genomic_DNA"/>
</dbReference>
<comment type="subcellular location">
    <subcellularLocation>
        <location evidence="1">Membrane</location>
        <topology evidence="1">Multi-pass membrane protein</topology>
    </subcellularLocation>
</comment>
<dbReference type="Pfam" id="PF01545">
    <property type="entry name" value="Cation_efflux"/>
    <property type="match status" value="1"/>
</dbReference>
<dbReference type="GO" id="GO:0008324">
    <property type="term" value="F:monoatomic cation transmembrane transporter activity"/>
    <property type="evidence" value="ECO:0007669"/>
    <property type="project" value="InterPro"/>
</dbReference>
<evidence type="ECO:0000256" key="6">
    <source>
        <dbReference type="ARBA" id="ARBA00023136"/>
    </source>
</evidence>
<dbReference type="InterPro" id="IPR002524">
    <property type="entry name" value="Cation_efflux"/>
</dbReference>
<evidence type="ECO:0000256" key="4">
    <source>
        <dbReference type="ARBA" id="ARBA00022692"/>
    </source>
</evidence>
<organism evidence="10 11">
    <name type="scientific">Sulfoacidibacillus ferrooxidans</name>
    <dbReference type="NCBI Taxonomy" id="2005001"/>
    <lineage>
        <taxon>Bacteria</taxon>
        <taxon>Bacillati</taxon>
        <taxon>Bacillota</taxon>
        <taxon>Bacilli</taxon>
        <taxon>Bacillales</taxon>
        <taxon>Alicyclobacillaceae</taxon>
        <taxon>Sulfoacidibacillus</taxon>
    </lineage>
</organism>
<dbReference type="GO" id="GO:0016020">
    <property type="term" value="C:membrane"/>
    <property type="evidence" value="ECO:0007669"/>
    <property type="project" value="UniProtKB-SubCell"/>
</dbReference>
<evidence type="ECO:0000256" key="5">
    <source>
        <dbReference type="ARBA" id="ARBA00022989"/>
    </source>
</evidence>
<dbReference type="InterPro" id="IPR027469">
    <property type="entry name" value="Cation_efflux_TMD_sf"/>
</dbReference>
<dbReference type="SUPFAM" id="SSF160240">
    <property type="entry name" value="Cation efflux protein cytoplasmic domain-like"/>
    <property type="match status" value="1"/>
</dbReference>
<dbReference type="NCBIfam" id="TIGR01297">
    <property type="entry name" value="CDF"/>
    <property type="match status" value="1"/>
</dbReference>
<dbReference type="Pfam" id="PF16916">
    <property type="entry name" value="ZT_dimer"/>
    <property type="match status" value="1"/>
</dbReference>
<feature type="transmembrane region" description="Helical" evidence="7">
    <location>
        <begin position="117"/>
        <end position="138"/>
    </location>
</feature>
<evidence type="ECO:0000259" key="8">
    <source>
        <dbReference type="Pfam" id="PF01545"/>
    </source>
</evidence>
<keyword evidence="6 7" id="KW-0472">Membrane</keyword>
<dbReference type="InterPro" id="IPR050291">
    <property type="entry name" value="CDF_Transporter"/>
</dbReference>
<evidence type="ECO:0000259" key="9">
    <source>
        <dbReference type="Pfam" id="PF16916"/>
    </source>
</evidence>
<comment type="similarity">
    <text evidence="2">Belongs to the cation diffusion facilitator (CDF) transporter (TC 2.A.4) family.</text>
</comment>
<gene>
    <name evidence="10" type="primary">fieF</name>
    <name evidence="10" type="ORF">MM817_00263</name>
</gene>
<name>A0A9X1V6C7_9BACL</name>
<keyword evidence="4 7" id="KW-0812">Transmembrane</keyword>
<feature type="domain" description="Cation efflux protein cytoplasmic" evidence="9">
    <location>
        <begin position="234"/>
        <end position="306"/>
    </location>
</feature>
<comment type="caution">
    <text evidence="10">The sequence shown here is derived from an EMBL/GenBank/DDBJ whole genome shotgun (WGS) entry which is preliminary data.</text>
</comment>
<dbReference type="AlphaFoldDB" id="A0A9X1V6C7"/>
<feature type="transmembrane region" description="Helical" evidence="7">
    <location>
        <begin position="199"/>
        <end position="216"/>
    </location>
</feature>
<evidence type="ECO:0000256" key="2">
    <source>
        <dbReference type="ARBA" id="ARBA00008114"/>
    </source>
</evidence>
<keyword evidence="11" id="KW-1185">Reference proteome</keyword>
<feature type="domain" description="Cation efflux protein transmembrane" evidence="8">
    <location>
        <begin position="26"/>
        <end position="224"/>
    </location>
</feature>
<dbReference type="Gene3D" id="3.30.70.1350">
    <property type="entry name" value="Cation efflux protein, cytoplasmic domain"/>
    <property type="match status" value="1"/>
</dbReference>
<accession>A0A9X1V6C7</accession>
<evidence type="ECO:0000313" key="11">
    <source>
        <dbReference type="Proteomes" id="UP001139263"/>
    </source>
</evidence>
<feature type="transmembrane region" description="Helical" evidence="7">
    <location>
        <begin position="93"/>
        <end position="111"/>
    </location>
</feature>
<proteinExistence type="inferred from homology"/>
<protein>
    <submittedName>
        <fullName evidence="10">Ferrous-iron efflux pump FieF</fullName>
    </submittedName>
</protein>
<keyword evidence="3" id="KW-0813">Transport</keyword>
<dbReference type="InterPro" id="IPR036837">
    <property type="entry name" value="Cation_efflux_CTD_sf"/>
</dbReference>
<dbReference type="PANTHER" id="PTHR43840:SF15">
    <property type="entry name" value="MITOCHONDRIAL METAL TRANSPORTER 1-RELATED"/>
    <property type="match status" value="1"/>
</dbReference>
<evidence type="ECO:0000256" key="3">
    <source>
        <dbReference type="ARBA" id="ARBA00022448"/>
    </source>
</evidence>
<dbReference type="InterPro" id="IPR027470">
    <property type="entry name" value="Cation_efflux_CTD"/>
</dbReference>
<evidence type="ECO:0000256" key="7">
    <source>
        <dbReference type="SAM" id="Phobius"/>
    </source>
</evidence>
<sequence>MTGVQERDAVIETQRENERQSRKLAYYSLLLNIVLTAVKGIVGVVAHSDALLADAAHSGADVAGSIAVLIGIRVARRPADADHPYGHGKAEEIAASLVAIMLILAGLDVVYSSIRGFITLSTAPDSIALYTALAAMVAKEIMYRYQMRVANKVNSPALHAGAADHRSDVYSSLAAAVGIMLALIGKWNHIHLLLLADPIAGFFVAIVVVHIGYQLARESYRALMEQVLDANSTVEMLDVAKGVAGVLRIDDLRARTFGSYLVVDIKLSVDGESTVIAGHRVAKEVKYQMMKSFPNVEDVFVHVNPYYSEE</sequence>
<evidence type="ECO:0000256" key="1">
    <source>
        <dbReference type="ARBA" id="ARBA00004141"/>
    </source>
</evidence>